<feature type="compositionally biased region" description="Polar residues" evidence="1">
    <location>
        <begin position="309"/>
        <end position="323"/>
    </location>
</feature>
<dbReference type="SUPFAM" id="SSF144232">
    <property type="entry name" value="HIT/MYND zinc finger-like"/>
    <property type="match status" value="1"/>
</dbReference>
<feature type="region of interest" description="Disordered" evidence="1">
    <location>
        <begin position="1"/>
        <end position="109"/>
    </location>
</feature>
<reference evidence="2 3" key="1">
    <citation type="submission" date="2020-04" db="EMBL/GenBank/DDBJ databases">
        <authorList>
            <person name="Wallbank WR R."/>
            <person name="Pardo Diaz C."/>
            <person name="Kozak K."/>
            <person name="Martin S."/>
            <person name="Jiggins C."/>
            <person name="Moest M."/>
            <person name="Warren A I."/>
            <person name="Byers J.R.P. K."/>
            <person name="Montejo-Kovacevich G."/>
            <person name="Yen C E."/>
        </authorList>
    </citation>
    <scope>NUCLEOTIDE SEQUENCE [LARGE SCALE GENOMIC DNA]</scope>
</reference>
<comment type="caution">
    <text evidence="2">The sequence shown here is derived from an EMBL/GenBank/DDBJ whole genome shotgun (WGS) entry which is preliminary data.</text>
</comment>
<feature type="region of interest" description="Disordered" evidence="1">
    <location>
        <begin position="309"/>
        <end position="342"/>
    </location>
</feature>
<keyword evidence="3" id="KW-1185">Reference proteome</keyword>
<evidence type="ECO:0000313" key="2">
    <source>
        <dbReference type="EMBL" id="CAB3226433.1"/>
    </source>
</evidence>
<proteinExistence type="predicted"/>
<feature type="compositionally biased region" description="Basic and acidic residues" evidence="1">
    <location>
        <begin position="53"/>
        <end position="63"/>
    </location>
</feature>
<dbReference type="AlphaFoldDB" id="A0A8S0Z1Z9"/>
<sequence length="342" mass="38063">MNTSNPGRGGPGDHNYYGPPRSPDDPPPPQPDDEQPSQSNQDVQPLQLTVVKRRGEDDQDGGKKPRYYRVHIEDWHTATKGYKKNVPDEERPSTSSANPATRYPNATYPNPEPIYLVSEDIEPIASTSAGPSYMTAGSAVPAIESMEVLPEFRVPSEPRREYPGSKTSMFKTRWLRRRLEETLPSQNTVIEPIPSTSRESSSPGPQSNTVNVSTQVELGELGNITYEDQIEEQIENLRCSLCQATNYCRKKCSMRGKRAHGMWCLHGITIGNEGVGSRLPEPETTGSLNLTVDQNRNYHRDIFETDASVQTSQDYSAPGTSSEVAHFSGSHHSQMLFDEQPE</sequence>
<gene>
    <name evidence="2" type="ORF">APLA_LOCUS2866</name>
</gene>
<protein>
    <submittedName>
        <fullName evidence="2">Uncharacterized protein</fullName>
    </submittedName>
</protein>
<organism evidence="2 3">
    <name type="scientific">Arctia plantaginis</name>
    <name type="common">Wood tiger moth</name>
    <name type="synonym">Phalaena plantaginis</name>
    <dbReference type="NCBI Taxonomy" id="874455"/>
    <lineage>
        <taxon>Eukaryota</taxon>
        <taxon>Metazoa</taxon>
        <taxon>Ecdysozoa</taxon>
        <taxon>Arthropoda</taxon>
        <taxon>Hexapoda</taxon>
        <taxon>Insecta</taxon>
        <taxon>Pterygota</taxon>
        <taxon>Neoptera</taxon>
        <taxon>Endopterygota</taxon>
        <taxon>Lepidoptera</taxon>
        <taxon>Glossata</taxon>
        <taxon>Ditrysia</taxon>
        <taxon>Noctuoidea</taxon>
        <taxon>Erebidae</taxon>
        <taxon>Arctiinae</taxon>
        <taxon>Arctia</taxon>
    </lineage>
</organism>
<evidence type="ECO:0000313" key="3">
    <source>
        <dbReference type="Proteomes" id="UP000494106"/>
    </source>
</evidence>
<dbReference type="EMBL" id="CADEBC010000208">
    <property type="protein sequence ID" value="CAB3226433.1"/>
    <property type="molecule type" value="Genomic_DNA"/>
</dbReference>
<dbReference type="OrthoDB" id="7420751at2759"/>
<feature type="region of interest" description="Disordered" evidence="1">
    <location>
        <begin position="185"/>
        <end position="210"/>
    </location>
</feature>
<accession>A0A8S0Z1Z9</accession>
<evidence type="ECO:0000256" key="1">
    <source>
        <dbReference type="SAM" id="MobiDB-lite"/>
    </source>
</evidence>
<name>A0A8S0Z1Z9_ARCPL</name>
<dbReference type="Proteomes" id="UP000494106">
    <property type="component" value="Unassembled WGS sequence"/>
</dbReference>